<keyword evidence="2" id="KW-0624">Polysaccharide degradation</keyword>
<name>A0ABV1TCX7_9ACTN</name>
<feature type="chain" id="PRO_5046749902" evidence="3">
    <location>
        <begin position="31"/>
        <end position="806"/>
    </location>
</feature>
<dbReference type="SMART" id="SM00758">
    <property type="entry name" value="PA14"/>
    <property type="match status" value="1"/>
</dbReference>
<dbReference type="Pfam" id="PF07691">
    <property type="entry name" value="PA14"/>
    <property type="match status" value="1"/>
</dbReference>
<dbReference type="SMART" id="SM00060">
    <property type="entry name" value="FN3"/>
    <property type="match status" value="2"/>
</dbReference>
<dbReference type="EMBL" id="JBEOZM010000004">
    <property type="protein sequence ID" value="MER6267895.1"/>
    <property type="molecule type" value="Genomic_DNA"/>
</dbReference>
<evidence type="ECO:0000256" key="1">
    <source>
        <dbReference type="ARBA" id="ARBA00023295"/>
    </source>
</evidence>
<evidence type="ECO:0000259" key="4">
    <source>
        <dbReference type="PROSITE" id="PS51820"/>
    </source>
</evidence>
<evidence type="ECO:0000256" key="2">
    <source>
        <dbReference type="ARBA" id="ARBA00023326"/>
    </source>
</evidence>
<protein>
    <submittedName>
        <fullName evidence="5">PA14 domain-containing protein</fullName>
    </submittedName>
</protein>
<dbReference type="InterPro" id="IPR036116">
    <property type="entry name" value="FN3_sf"/>
</dbReference>
<dbReference type="InterPro" id="IPR003961">
    <property type="entry name" value="FN3_dom"/>
</dbReference>
<dbReference type="InterPro" id="IPR013783">
    <property type="entry name" value="Ig-like_fold"/>
</dbReference>
<dbReference type="PROSITE" id="PS51820">
    <property type="entry name" value="PA14"/>
    <property type="match status" value="1"/>
</dbReference>
<accession>A0ABV1TCX7</accession>
<dbReference type="InterPro" id="IPR011658">
    <property type="entry name" value="PA14_dom"/>
</dbReference>
<feature type="domain" description="PA14" evidence="4">
    <location>
        <begin position="34"/>
        <end position="173"/>
    </location>
</feature>
<reference evidence="5 6" key="1">
    <citation type="submission" date="2024-06" db="EMBL/GenBank/DDBJ databases">
        <title>The Natural Products Discovery Center: Release of the First 8490 Sequenced Strains for Exploring Actinobacteria Biosynthetic Diversity.</title>
        <authorList>
            <person name="Kalkreuter E."/>
            <person name="Kautsar S.A."/>
            <person name="Yang D."/>
            <person name="Bader C.D."/>
            <person name="Teijaro C.N."/>
            <person name="Fluegel L."/>
            <person name="Davis C.M."/>
            <person name="Simpson J.R."/>
            <person name="Lauterbach L."/>
            <person name="Steele A.D."/>
            <person name="Gui C."/>
            <person name="Meng S."/>
            <person name="Li G."/>
            <person name="Viehrig K."/>
            <person name="Ye F."/>
            <person name="Su P."/>
            <person name="Kiefer A.F."/>
            <person name="Nichols A."/>
            <person name="Cepeda A.J."/>
            <person name="Yan W."/>
            <person name="Fan B."/>
            <person name="Jiang Y."/>
            <person name="Adhikari A."/>
            <person name="Zheng C.-J."/>
            <person name="Schuster L."/>
            <person name="Cowan T.M."/>
            <person name="Smanski M.J."/>
            <person name="Chevrette M.G."/>
            <person name="De Carvalho L.P.S."/>
            <person name="Shen B."/>
        </authorList>
    </citation>
    <scope>NUCLEOTIDE SEQUENCE [LARGE SCALE GENOMIC DNA]</scope>
    <source>
        <strain evidence="5 6">NPDC001694</strain>
    </source>
</reference>
<dbReference type="SUPFAM" id="SSF49265">
    <property type="entry name" value="Fibronectin type III"/>
    <property type="match status" value="2"/>
</dbReference>
<gene>
    <name evidence="5" type="ORF">ABT211_11410</name>
</gene>
<keyword evidence="1" id="KW-0378">Hydrolase</keyword>
<evidence type="ECO:0000256" key="3">
    <source>
        <dbReference type="SAM" id="SignalP"/>
    </source>
</evidence>
<keyword evidence="3" id="KW-0732">Signal</keyword>
<dbReference type="PROSITE" id="PS51257">
    <property type="entry name" value="PROKAR_LIPOPROTEIN"/>
    <property type="match status" value="1"/>
</dbReference>
<proteinExistence type="predicted"/>
<dbReference type="Gene3D" id="2.60.40.10">
    <property type="entry name" value="Immunoglobulins"/>
    <property type="match status" value="4"/>
</dbReference>
<keyword evidence="1" id="KW-0326">Glycosidase</keyword>
<sequence length="806" mass="85518">MNPARSATAAAVVFATAGTLLGGAVGTASAATACSSPVFKRQLFANTTFKGTPKKTACDSAVDESWSGAPASGLPRDDFGVRWTVTRDFGSGGPFALAASGLDGIRVYLDGSRRLDLWKNTTRTVSRTVNVTVPSGRHTLRIDYVNWTGAARVRFTYTPRTSASVDRVRPLAPGGTSVSYDATSGRARLGWARNKEMDLAGYRVYRRLKGTPFGSRPLATTTAAAYSDVPPKTGATYYYEVRAYDKAGHESAGSADQGVTTPDRTPPAAPFVEMDGCPGGKPYAAPELVTTAQNAADIVLYEMQRRNPVTGAWATVHTGTKGAICDTGQPADGSRVTYRGRARDAAGNWSAYSAAATFTTSDLTPPAAVTEVRVEYRSGVPHLVWAPVDGAASYQVLQYDPATGGYGDALPGTGTGTAVRTTVDTDVVPGQRLAVADSYRYAVRSVDAAGNAAAPVEVTLAMADRAEAVPAFETRASRFDEGVMVWWSSADPWTFGEDRPLLTYRVIRTDRATGVSSTVAGCKPNNAQDLPLTDPETYWTWTGDDAPAYAGDRQINGSCWDVSGASETAYDYTVVTIDPYGHESPPGPAATATMPDTVRPAPVENLTAEAVPLGVRLTWTPPADDDVTEYYVWQGTTDPDTGETVWKKNCWTSNTATTGIVCPTVPDGATHVYRVAAADGFHLYENEGPDFFHTTAVQVALPDTRPPGWTAAGVRADRHPDLYVGCSESSGLGDCSRFTAYRVERWDPAAAAWGTLAEGPAGTAASYTDTTVSGDELGLYYYRVVRLDASGAEASVTSAAYGIWDY</sequence>
<feature type="signal peptide" evidence="3">
    <location>
        <begin position="1"/>
        <end position="30"/>
    </location>
</feature>
<dbReference type="InterPro" id="IPR037524">
    <property type="entry name" value="PA14/GLEYA"/>
</dbReference>
<evidence type="ECO:0000313" key="5">
    <source>
        <dbReference type="EMBL" id="MER6267895.1"/>
    </source>
</evidence>
<keyword evidence="6" id="KW-1185">Reference proteome</keyword>
<dbReference type="Proteomes" id="UP001490365">
    <property type="component" value="Unassembled WGS sequence"/>
</dbReference>
<dbReference type="SUPFAM" id="SSF56988">
    <property type="entry name" value="Anthrax protective antigen"/>
    <property type="match status" value="1"/>
</dbReference>
<dbReference type="RefSeq" id="WP_351956546.1">
    <property type="nucleotide sequence ID" value="NZ_JBEOZM010000004.1"/>
</dbReference>
<keyword evidence="2" id="KW-0119">Carbohydrate metabolism</keyword>
<organism evidence="5 6">
    <name type="scientific">Streptomyces sp. 900105755</name>
    <dbReference type="NCBI Taxonomy" id="3154389"/>
    <lineage>
        <taxon>Bacteria</taxon>
        <taxon>Bacillati</taxon>
        <taxon>Actinomycetota</taxon>
        <taxon>Actinomycetes</taxon>
        <taxon>Kitasatosporales</taxon>
        <taxon>Streptomycetaceae</taxon>
        <taxon>Streptomyces</taxon>
    </lineage>
</organism>
<comment type="caution">
    <text evidence="5">The sequence shown here is derived from an EMBL/GenBank/DDBJ whole genome shotgun (WGS) entry which is preliminary data.</text>
</comment>
<evidence type="ECO:0000313" key="6">
    <source>
        <dbReference type="Proteomes" id="UP001490365"/>
    </source>
</evidence>